<dbReference type="Pfam" id="PF13545">
    <property type="entry name" value="HTH_Crp_2"/>
    <property type="match status" value="1"/>
</dbReference>
<dbReference type="Proteomes" id="UP000472380">
    <property type="component" value="Unassembled WGS sequence"/>
</dbReference>
<dbReference type="InterPro" id="IPR036390">
    <property type="entry name" value="WH_DNA-bd_sf"/>
</dbReference>
<evidence type="ECO:0000256" key="1">
    <source>
        <dbReference type="SAM" id="MobiDB-lite"/>
    </source>
</evidence>
<dbReference type="GO" id="GO:0006355">
    <property type="term" value="P:regulation of DNA-templated transcription"/>
    <property type="evidence" value="ECO:0007669"/>
    <property type="project" value="InterPro"/>
</dbReference>
<feature type="region of interest" description="Disordered" evidence="1">
    <location>
        <begin position="366"/>
        <end position="391"/>
    </location>
</feature>
<feature type="region of interest" description="Disordered" evidence="1">
    <location>
        <begin position="29"/>
        <end position="54"/>
    </location>
</feature>
<sequence>MSLGNPMRCDCPAASTATHTLENATVGLLSSEGKSKPPLPSTHTPKGVFPAHPPRPIIPCGPSALRNRRHRGAPMRPDEHLHRLASETKWCPKRGTCPLAFLCGAPLADGRALLPAIDEFDREDLVWTDLSTRPRVHVVRSGLLLSKVYTSDDQEFPYALFSEGFVSGLTELYTPFVASSFYYLQGIIPGQICRFDSDDVREIVDGLPASQSLALANITLMNSSTANYGQILTLAHGTARDKVASVLVRIVNQLSAHGEPPTDLPLTHSDVALIAHLERATASRELKGLAKAGAVELGYRLIRCRRPSSPPTAICWKGASPTTTRPARHPPCPSLNVSTGTINAAVFVFRNTFRPLHPMGYWPRPGLEGRGRRTEEPPFRGEDVGREGCYE</sequence>
<protein>
    <submittedName>
        <fullName evidence="3">Crp/Fnr family transcriptional regulator</fullName>
    </submittedName>
</protein>
<dbReference type="Gene3D" id="2.60.120.10">
    <property type="entry name" value="Jelly Rolls"/>
    <property type="match status" value="1"/>
</dbReference>
<dbReference type="EMBL" id="VJNE01000001">
    <property type="protein sequence ID" value="MZG27009.1"/>
    <property type="molecule type" value="Genomic_DNA"/>
</dbReference>
<evidence type="ECO:0000259" key="2">
    <source>
        <dbReference type="Pfam" id="PF13545"/>
    </source>
</evidence>
<evidence type="ECO:0000313" key="4">
    <source>
        <dbReference type="Proteomes" id="UP000472380"/>
    </source>
</evidence>
<evidence type="ECO:0000313" key="3">
    <source>
        <dbReference type="EMBL" id="MZG27009.1"/>
    </source>
</evidence>
<feature type="domain" description="HTH crp-type" evidence="2">
    <location>
        <begin position="242"/>
        <end position="305"/>
    </location>
</feature>
<accession>A0A6L8Q132</accession>
<name>A0A6L8Q132_9ACTN</name>
<gene>
    <name evidence="3" type="ORF">FM068_00105</name>
</gene>
<dbReference type="AlphaFoldDB" id="A0A6L8Q132"/>
<reference evidence="3 4" key="1">
    <citation type="submission" date="2019-07" db="EMBL/GenBank/DDBJ databases">
        <title>Draft genome sequence of Adlercreutzia equolifaciens IPLA 37004, a human intestinal strain that does not produces equol from daidzein.</title>
        <authorList>
            <person name="Vazquez L."/>
            <person name="Florez A.B."/>
            <person name="Mayo B."/>
        </authorList>
    </citation>
    <scope>NUCLEOTIDE SEQUENCE [LARGE SCALE GENOMIC DNA]</scope>
    <source>
        <strain evidence="3 4">IPLA 37004</strain>
    </source>
</reference>
<dbReference type="SUPFAM" id="SSF46785">
    <property type="entry name" value="Winged helix' DNA-binding domain"/>
    <property type="match status" value="1"/>
</dbReference>
<comment type="caution">
    <text evidence="3">The sequence shown here is derived from an EMBL/GenBank/DDBJ whole genome shotgun (WGS) entry which is preliminary data.</text>
</comment>
<dbReference type="InterPro" id="IPR012318">
    <property type="entry name" value="HTH_CRP"/>
</dbReference>
<proteinExistence type="predicted"/>
<dbReference type="InterPro" id="IPR014710">
    <property type="entry name" value="RmlC-like_jellyroll"/>
</dbReference>
<feature type="compositionally biased region" description="Basic and acidic residues" evidence="1">
    <location>
        <begin position="367"/>
        <end position="391"/>
    </location>
</feature>
<dbReference type="GO" id="GO:0003677">
    <property type="term" value="F:DNA binding"/>
    <property type="evidence" value="ECO:0007669"/>
    <property type="project" value="InterPro"/>
</dbReference>
<organism evidence="3 4">
    <name type="scientific">Adlercreutzia equolifaciens</name>
    <dbReference type="NCBI Taxonomy" id="446660"/>
    <lineage>
        <taxon>Bacteria</taxon>
        <taxon>Bacillati</taxon>
        <taxon>Actinomycetota</taxon>
        <taxon>Coriobacteriia</taxon>
        <taxon>Eggerthellales</taxon>
        <taxon>Eggerthellaceae</taxon>
        <taxon>Adlercreutzia</taxon>
    </lineage>
</organism>